<dbReference type="AlphaFoldDB" id="A0A9P6JXD7"/>
<evidence type="ECO:0000313" key="2">
    <source>
        <dbReference type="Proteomes" id="UP000723463"/>
    </source>
</evidence>
<sequence length="74" mass="8732">MGEVYSKITAIEEEIHEEYFADDDNPDEDALICHLELLQKEYIAFEIQHKARFGTREPNTKILSYFHNEGSKNR</sequence>
<name>A0A9P6JXD7_9FUNG</name>
<proteinExistence type="predicted"/>
<dbReference type="Proteomes" id="UP000723463">
    <property type="component" value="Unassembled WGS sequence"/>
</dbReference>
<feature type="non-terminal residue" evidence="1">
    <location>
        <position position="74"/>
    </location>
</feature>
<dbReference type="EMBL" id="JAAAXW010001054">
    <property type="protein sequence ID" value="KAF9536083.1"/>
    <property type="molecule type" value="Genomic_DNA"/>
</dbReference>
<evidence type="ECO:0000313" key="1">
    <source>
        <dbReference type="EMBL" id="KAF9536083.1"/>
    </source>
</evidence>
<comment type="caution">
    <text evidence="1">The sequence shown here is derived from an EMBL/GenBank/DDBJ whole genome shotgun (WGS) entry which is preliminary data.</text>
</comment>
<reference evidence="1" key="1">
    <citation type="journal article" date="2020" name="Fungal Divers.">
        <title>Resolving the Mortierellaceae phylogeny through synthesis of multi-gene phylogenetics and phylogenomics.</title>
        <authorList>
            <person name="Vandepol N."/>
            <person name="Liber J."/>
            <person name="Desiro A."/>
            <person name="Na H."/>
            <person name="Kennedy M."/>
            <person name="Barry K."/>
            <person name="Grigoriev I.V."/>
            <person name="Miller A.N."/>
            <person name="O'Donnell K."/>
            <person name="Stajich J.E."/>
            <person name="Bonito G."/>
        </authorList>
    </citation>
    <scope>NUCLEOTIDE SEQUENCE</scope>
    <source>
        <strain evidence="1">NRRL 2591</strain>
    </source>
</reference>
<gene>
    <name evidence="1" type="ORF">EC957_000488</name>
</gene>
<keyword evidence="2" id="KW-1185">Reference proteome</keyword>
<protein>
    <submittedName>
        <fullName evidence="1">Uncharacterized protein</fullName>
    </submittedName>
</protein>
<accession>A0A9P6JXD7</accession>
<organism evidence="1 2">
    <name type="scientific">Mortierella hygrophila</name>
    <dbReference type="NCBI Taxonomy" id="979708"/>
    <lineage>
        <taxon>Eukaryota</taxon>
        <taxon>Fungi</taxon>
        <taxon>Fungi incertae sedis</taxon>
        <taxon>Mucoromycota</taxon>
        <taxon>Mortierellomycotina</taxon>
        <taxon>Mortierellomycetes</taxon>
        <taxon>Mortierellales</taxon>
        <taxon>Mortierellaceae</taxon>
        <taxon>Mortierella</taxon>
    </lineage>
</organism>